<reference evidence="2" key="1">
    <citation type="submission" date="2024-10" db="EMBL/GenBank/DDBJ databases">
        <authorList>
            <person name="Ryan C."/>
        </authorList>
    </citation>
    <scope>NUCLEOTIDE SEQUENCE [LARGE SCALE GENOMIC DNA]</scope>
</reference>
<feature type="region of interest" description="Disordered" evidence="1">
    <location>
        <begin position="1"/>
        <end position="23"/>
    </location>
</feature>
<evidence type="ECO:0000313" key="3">
    <source>
        <dbReference type="Proteomes" id="UP001497457"/>
    </source>
</evidence>
<evidence type="ECO:0000256" key="1">
    <source>
        <dbReference type="SAM" id="MobiDB-lite"/>
    </source>
</evidence>
<accession>A0ABC8X496</accession>
<dbReference type="Proteomes" id="UP001497457">
    <property type="component" value="Chromosome 13rd"/>
</dbReference>
<organism evidence="2 3">
    <name type="scientific">Urochloa decumbens</name>
    <dbReference type="NCBI Taxonomy" id="240449"/>
    <lineage>
        <taxon>Eukaryota</taxon>
        <taxon>Viridiplantae</taxon>
        <taxon>Streptophyta</taxon>
        <taxon>Embryophyta</taxon>
        <taxon>Tracheophyta</taxon>
        <taxon>Spermatophyta</taxon>
        <taxon>Magnoliopsida</taxon>
        <taxon>Liliopsida</taxon>
        <taxon>Poales</taxon>
        <taxon>Poaceae</taxon>
        <taxon>PACMAD clade</taxon>
        <taxon>Panicoideae</taxon>
        <taxon>Panicodae</taxon>
        <taxon>Paniceae</taxon>
        <taxon>Melinidinae</taxon>
        <taxon>Urochloa</taxon>
    </lineage>
</organism>
<feature type="compositionally biased region" description="Basic and acidic residues" evidence="1">
    <location>
        <begin position="1"/>
        <end position="10"/>
    </location>
</feature>
<sequence length="250" mass="26135">MNEYKTRVSDKTNLYEAPHSPDPMLEGNNLRIIRVLSHELLPDGLLVGIVLTAQLLRGNLPRAAHLLPEDSPGVAEVGDEQGPVVHDADEAARPGRGDVRLGLPEARHEGEEAFLRSEEGLPDGFRGHAVRAGGRLCAQIKHRLQSHAIRSRLEATKMGCIRVWITSEVGEEVVACEAGGVGAAVAVEDAEDGAEGRGGLEAALVLEHLVGLGDGDGDLAGVAAREVAPPEEAVAALRVLPRGGGGAGGR</sequence>
<gene>
    <name evidence="2" type="ORF">URODEC1_LOCUS20115</name>
</gene>
<protein>
    <submittedName>
        <fullName evidence="2">Uncharacterized protein</fullName>
    </submittedName>
</protein>
<proteinExistence type="predicted"/>
<dbReference type="AlphaFoldDB" id="A0ABC8X496"/>
<evidence type="ECO:0000313" key="2">
    <source>
        <dbReference type="EMBL" id="CAL4919936.1"/>
    </source>
</evidence>
<keyword evidence="3" id="KW-1185">Reference proteome</keyword>
<dbReference type="EMBL" id="OZ075123">
    <property type="protein sequence ID" value="CAL4919936.1"/>
    <property type="molecule type" value="Genomic_DNA"/>
</dbReference>
<name>A0ABC8X496_9POAL</name>